<dbReference type="eggNOG" id="COG3447">
    <property type="taxonomic scope" value="Bacteria"/>
</dbReference>
<dbReference type="AlphaFoldDB" id="A0A075UIW7"/>
<feature type="transmembrane region" description="Helical" evidence="6">
    <location>
        <begin position="184"/>
        <end position="205"/>
    </location>
</feature>
<feature type="domain" description="MASE1" evidence="7">
    <location>
        <begin position="18"/>
        <end position="285"/>
    </location>
</feature>
<name>A0A075UIW7_9PSEU</name>
<evidence type="ECO:0000256" key="6">
    <source>
        <dbReference type="SAM" id="Phobius"/>
    </source>
</evidence>
<evidence type="ECO:0000259" key="7">
    <source>
        <dbReference type="Pfam" id="PF05231"/>
    </source>
</evidence>
<keyword evidence="9" id="KW-1185">Reference proteome</keyword>
<sequence length="335" mass="35803">MRPLPPAARWCLIVLGVTVCYFATARIGIQWAIVREQISPLWPAAGVALATPMLLGPRFWPGIFLGALLTNIALGPSLGTVLVISAGNTAGPMVAYAVMRRLGFRNELDRLPDAVLLVVVGAIGGTAVSAVMGTGVLVFGGALSPGDFWATALVWWTGDAMGVLTITPLLLLAPRFHMPKRVPLIRWGEAAALALFGLGTAVLASTTTPKLFVVFPVLIWAALRFRQAGALLCSLCVCTVTIFAAIRGLGPYGSYELATRMLHVQAYDATVGLTALTLSTIVLQRDRATAEITDAWRQITEMVDMIAPRQSLRSAITQHNEDEAQAACASRKWSR</sequence>
<keyword evidence="3 6" id="KW-0812">Transmembrane</keyword>
<feature type="transmembrane region" description="Helical" evidence="6">
    <location>
        <begin position="225"/>
        <end position="246"/>
    </location>
</feature>
<keyword evidence="4 6" id="KW-1133">Transmembrane helix</keyword>
<evidence type="ECO:0000256" key="3">
    <source>
        <dbReference type="ARBA" id="ARBA00022692"/>
    </source>
</evidence>
<dbReference type="KEGG" id="aja:AJAP_05460"/>
<dbReference type="InterPro" id="IPR007895">
    <property type="entry name" value="MASE1"/>
</dbReference>
<dbReference type="RefSeq" id="WP_038522418.1">
    <property type="nucleotide sequence ID" value="NZ_CP008953.1"/>
</dbReference>
<accession>A0A075UIW7</accession>
<evidence type="ECO:0000256" key="4">
    <source>
        <dbReference type="ARBA" id="ARBA00022989"/>
    </source>
</evidence>
<gene>
    <name evidence="8" type="ORF">AJAP_05460</name>
</gene>
<organism evidence="8 9">
    <name type="scientific">Amycolatopsis japonica</name>
    <dbReference type="NCBI Taxonomy" id="208439"/>
    <lineage>
        <taxon>Bacteria</taxon>
        <taxon>Bacillati</taxon>
        <taxon>Actinomycetota</taxon>
        <taxon>Actinomycetes</taxon>
        <taxon>Pseudonocardiales</taxon>
        <taxon>Pseudonocardiaceae</taxon>
        <taxon>Amycolatopsis</taxon>
        <taxon>Amycolatopsis japonica group</taxon>
    </lineage>
</organism>
<proteinExistence type="predicted"/>
<keyword evidence="5 6" id="KW-0472">Membrane</keyword>
<dbReference type="EMBL" id="CP008953">
    <property type="protein sequence ID" value="AIG74012.1"/>
    <property type="molecule type" value="Genomic_DNA"/>
</dbReference>
<keyword evidence="2" id="KW-1003">Cell membrane</keyword>
<evidence type="ECO:0000313" key="8">
    <source>
        <dbReference type="EMBL" id="AIG74012.1"/>
    </source>
</evidence>
<comment type="subcellular location">
    <subcellularLocation>
        <location evidence="1">Cell membrane</location>
        <topology evidence="1">Multi-pass membrane protein</topology>
    </subcellularLocation>
</comment>
<reference evidence="8 9" key="1">
    <citation type="journal article" date="2014" name="J. Biotechnol.">
        <title>Complete genome sequence of the actinobacterium Amycolatopsis japonica MG417-CF17(T) (=DSM 44213T) producing (S,S)-N,N'-ethylenediaminedisuccinic acid.</title>
        <authorList>
            <person name="Stegmann E."/>
            <person name="Albersmeier A."/>
            <person name="Spohn M."/>
            <person name="Gert H."/>
            <person name="Weber T."/>
            <person name="Wohlleben W."/>
            <person name="Kalinowski J."/>
            <person name="Ruckert C."/>
        </authorList>
    </citation>
    <scope>NUCLEOTIDE SEQUENCE [LARGE SCALE GENOMIC DNA]</scope>
    <source>
        <strain evidence="9">MG417-CF17 (DSM 44213)</strain>
    </source>
</reference>
<evidence type="ECO:0000313" key="9">
    <source>
        <dbReference type="Proteomes" id="UP000028492"/>
    </source>
</evidence>
<evidence type="ECO:0000256" key="5">
    <source>
        <dbReference type="ARBA" id="ARBA00023136"/>
    </source>
</evidence>
<dbReference type="GO" id="GO:0005886">
    <property type="term" value="C:plasma membrane"/>
    <property type="evidence" value="ECO:0007669"/>
    <property type="project" value="UniProtKB-SubCell"/>
</dbReference>
<protein>
    <submittedName>
        <fullName evidence="8">Conserved putative membrane protein</fullName>
    </submittedName>
</protein>
<dbReference type="Proteomes" id="UP000028492">
    <property type="component" value="Chromosome"/>
</dbReference>
<dbReference type="Pfam" id="PF05231">
    <property type="entry name" value="MASE1"/>
    <property type="match status" value="1"/>
</dbReference>
<dbReference type="HOGENOM" id="CLU_052655_0_0_11"/>
<evidence type="ECO:0000256" key="2">
    <source>
        <dbReference type="ARBA" id="ARBA00022475"/>
    </source>
</evidence>
<feature type="transmembrane region" description="Helical" evidence="6">
    <location>
        <begin position="6"/>
        <end position="29"/>
    </location>
</feature>
<dbReference type="STRING" id="208439.AJAP_05460"/>
<feature type="transmembrane region" description="Helical" evidence="6">
    <location>
        <begin position="148"/>
        <end position="172"/>
    </location>
</feature>
<feature type="transmembrane region" description="Helical" evidence="6">
    <location>
        <begin position="111"/>
        <end position="142"/>
    </location>
</feature>
<evidence type="ECO:0000256" key="1">
    <source>
        <dbReference type="ARBA" id="ARBA00004651"/>
    </source>
</evidence>